<proteinExistence type="predicted"/>
<reference evidence="2 3" key="1">
    <citation type="submission" date="2018-10" db="EMBL/GenBank/DDBJ databases">
        <title>Thermophilic Lithotrophy and Phototrophy in an Intertidal, Iron-rich, Geothermal Spring.</title>
        <authorList>
            <person name="Ward L.M."/>
            <person name="Idei A."/>
            <person name="Nakagawa M."/>
            <person name="Ueno Y."/>
            <person name="Fischer W."/>
            <person name="Mcglynn S.E."/>
        </authorList>
    </citation>
    <scope>NUCLEOTIDE SEQUENCE [LARGE SCALE GENOMIC DNA]</scope>
    <source>
        <strain evidence="2">J137</strain>
    </source>
</reference>
<gene>
    <name evidence="2" type="ORF">D6810_02605</name>
</gene>
<dbReference type="Pfam" id="PF12008">
    <property type="entry name" value="EcoR124_C"/>
    <property type="match status" value="1"/>
</dbReference>
<organism evidence="2 3">
    <name type="scientific">Candidatus Dojkabacteria bacterium</name>
    <dbReference type="NCBI Taxonomy" id="2099670"/>
    <lineage>
        <taxon>Bacteria</taxon>
        <taxon>Candidatus Dojkabacteria</taxon>
    </lineage>
</organism>
<comment type="caution">
    <text evidence="2">The sequence shown here is derived from an EMBL/GenBank/DDBJ whole genome shotgun (WGS) entry which is preliminary data.</text>
</comment>
<evidence type="ECO:0000313" key="2">
    <source>
        <dbReference type="EMBL" id="RMD76900.1"/>
    </source>
</evidence>
<dbReference type="Proteomes" id="UP000269410">
    <property type="component" value="Unassembled WGS sequence"/>
</dbReference>
<dbReference type="AlphaFoldDB" id="A0A3M0YXJ2"/>
<accession>A0A3M0YXJ2</accession>
<evidence type="ECO:0000259" key="1">
    <source>
        <dbReference type="Pfam" id="PF12008"/>
    </source>
</evidence>
<dbReference type="InterPro" id="IPR022625">
    <property type="entry name" value="TypeI_RM_Rsu_C"/>
</dbReference>
<sequence>MGKENKKNLIERIKRAVDSSISLRNKKDLIVQFIQSLEMRPKIDEELERHHKDSKFQIIDKEWDNYLRQKMPEELDAIIKSENLNPEATYRFMQDALLSGYIPSTGTDLNSILPPVSRFTPNGERTQKKQIVFEKLVNFLERYFDLSKQNLTIPNKE</sequence>
<dbReference type="EMBL" id="RFKV01000084">
    <property type="protein sequence ID" value="RMD76900.1"/>
    <property type="molecule type" value="Genomic_DNA"/>
</dbReference>
<feature type="domain" description="Type I restriction enzyme R protein C-terminal" evidence="1">
    <location>
        <begin position="4"/>
        <end position="143"/>
    </location>
</feature>
<evidence type="ECO:0000313" key="3">
    <source>
        <dbReference type="Proteomes" id="UP000269410"/>
    </source>
</evidence>
<name>A0A3M0YXJ2_9BACT</name>
<protein>
    <recommendedName>
        <fullName evidence="1">Type I restriction enzyme R protein C-terminal domain-containing protein</fullName>
    </recommendedName>
</protein>